<sequence>MGHQLIHCPYFGHLQWHPGVSTSPHYRTSSVCDQQLTYH</sequence>
<reference evidence="1" key="2">
    <citation type="journal article" date="2015" name="Fish Shellfish Immunol.">
        <title>Early steps in the European eel (Anguilla anguilla)-Vibrio vulnificus interaction in the gills: Role of the RtxA13 toxin.</title>
        <authorList>
            <person name="Callol A."/>
            <person name="Pajuelo D."/>
            <person name="Ebbesson L."/>
            <person name="Teles M."/>
            <person name="MacKenzie S."/>
            <person name="Amaro C."/>
        </authorList>
    </citation>
    <scope>NUCLEOTIDE SEQUENCE</scope>
</reference>
<protein>
    <submittedName>
        <fullName evidence="1">Uncharacterized protein</fullName>
    </submittedName>
</protein>
<dbReference type="AlphaFoldDB" id="A0A0E9VDJ3"/>
<proteinExistence type="predicted"/>
<accession>A0A0E9VDJ3</accession>
<evidence type="ECO:0000313" key="1">
    <source>
        <dbReference type="EMBL" id="JAH76127.1"/>
    </source>
</evidence>
<name>A0A0E9VDJ3_ANGAN</name>
<reference evidence="1" key="1">
    <citation type="submission" date="2014-11" db="EMBL/GenBank/DDBJ databases">
        <authorList>
            <person name="Amaro Gonzalez C."/>
        </authorList>
    </citation>
    <scope>NUCLEOTIDE SEQUENCE</scope>
</reference>
<dbReference type="EMBL" id="GBXM01032450">
    <property type="protein sequence ID" value="JAH76127.1"/>
    <property type="molecule type" value="Transcribed_RNA"/>
</dbReference>
<organism evidence="1">
    <name type="scientific">Anguilla anguilla</name>
    <name type="common">European freshwater eel</name>
    <name type="synonym">Muraena anguilla</name>
    <dbReference type="NCBI Taxonomy" id="7936"/>
    <lineage>
        <taxon>Eukaryota</taxon>
        <taxon>Metazoa</taxon>
        <taxon>Chordata</taxon>
        <taxon>Craniata</taxon>
        <taxon>Vertebrata</taxon>
        <taxon>Euteleostomi</taxon>
        <taxon>Actinopterygii</taxon>
        <taxon>Neopterygii</taxon>
        <taxon>Teleostei</taxon>
        <taxon>Anguilliformes</taxon>
        <taxon>Anguillidae</taxon>
        <taxon>Anguilla</taxon>
    </lineage>
</organism>